<dbReference type="EMBL" id="VWYK01132893">
    <property type="protein sequence ID" value="NXR16226.1"/>
    <property type="molecule type" value="Genomic_DNA"/>
</dbReference>
<dbReference type="Proteomes" id="UP000536381">
    <property type="component" value="Unassembled WGS sequence"/>
</dbReference>
<feature type="non-terminal residue" evidence="1">
    <location>
        <position position="617"/>
    </location>
</feature>
<organism evidence="1 2">
    <name type="scientific">Semnornis frantzii</name>
    <dbReference type="NCBI Taxonomy" id="91796"/>
    <lineage>
        <taxon>Eukaryota</taxon>
        <taxon>Metazoa</taxon>
        <taxon>Chordata</taxon>
        <taxon>Craniata</taxon>
        <taxon>Vertebrata</taxon>
        <taxon>Euteleostomi</taxon>
        <taxon>Archelosauria</taxon>
        <taxon>Archosauria</taxon>
        <taxon>Dinosauria</taxon>
        <taxon>Saurischia</taxon>
        <taxon>Theropoda</taxon>
        <taxon>Coelurosauria</taxon>
        <taxon>Aves</taxon>
        <taxon>Neognathae</taxon>
        <taxon>Neoaves</taxon>
        <taxon>Telluraves</taxon>
        <taxon>Coraciimorphae</taxon>
        <taxon>Piciformes</taxon>
        <taxon>Ramphastidae</taxon>
        <taxon>Semnornis</taxon>
    </lineage>
</organism>
<accession>A0A7L2J1N3</accession>
<sequence length="617" mass="69741">LEHVVALVRNMRNMDVEFLVNQFKQVQSSLETFIRNIKPLYIENPELGMLAEWWGALENNLCSWNLTGLWQIAQLFEQDEFYGAGEMFHLLLDVVSLTDRLAHGNITEALAEVYAFILTQEEKMPMFTEKEFSNQVEGLLMLLETLTDMPDKPAEASVCFSAAFCWTLTTATPQSDPTLAPCDFGSRNSTLSYSTAVEVISELKIITLEDSSLCTVQDIQMDIIHNLTCFFQQIQEWNSLLLRFSGLRHVNDSVLTELLAFWNELSLYMVPPQVNETNCSSTPKRQVALQIVGTLESVPTAEMEVAKGVLEQLDAIYGDLSWNRHSGTSLFKTVLSNVKNMTREIAGLLDTEDVLSFLSVVQPLMMLSSLGNQTHSMLMALSTLNGNSNTSDNFENFWFPMVRSIEDLLVNFNVGQLVAVIDQELQLLRLATGNFSSMALDVSVEQFNASSVDTMLRNFEDIQENVNSFLCECSSKNYSKIMYTLILLLANESSLNDLLLVIEDIIDFMELYQNKSREGDSGELFVHGHLGEKTNDTHAANSMLLNSFLHIIADLAVIEEALHTNNSELQIADIIDSFFENVQYRQVSTQSQNRNLEIMQEMLQMIFQSTAEHDRNK</sequence>
<evidence type="ECO:0000313" key="1">
    <source>
        <dbReference type="EMBL" id="NXR16226.1"/>
    </source>
</evidence>
<reference evidence="1 2" key="1">
    <citation type="submission" date="2019-09" db="EMBL/GenBank/DDBJ databases">
        <title>Bird 10,000 Genomes (B10K) Project - Family phase.</title>
        <authorList>
            <person name="Zhang G."/>
        </authorList>
    </citation>
    <scope>NUCLEOTIDE SEQUENCE [LARGE SCALE GENOMIC DNA]</scope>
    <source>
        <strain evidence="1">B10K-DU-001-42</strain>
        <tissue evidence="1">Muscle</tissue>
    </source>
</reference>
<gene>
    <name evidence="1" type="primary">Abca13_1</name>
    <name evidence="1" type="ORF">SEMFRA_R01798</name>
</gene>
<comment type="caution">
    <text evidence="1">The sequence shown here is derived from an EMBL/GenBank/DDBJ whole genome shotgun (WGS) entry which is preliminary data.</text>
</comment>
<name>A0A7L2J1N3_9PICI</name>
<proteinExistence type="predicted"/>
<protein>
    <submittedName>
        <fullName evidence="1">ABCAD protein</fullName>
    </submittedName>
</protein>
<feature type="non-terminal residue" evidence="1">
    <location>
        <position position="1"/>
    </location>
</feature>
<evidence type="ECO:0000313" key="2">
    <source>
        <dbReference type="Proteomes" id="UP000536381"/>
    </source>
</evidence>
<keyword evidence="2" id="KW-1185">Reference proteome</keyword>
<dbReference type="AlphaFoldDB" id="A0A7L2J1N3"/>
<dbReference type="OrthoDB" id="9833608at2759"/>